<dbReference type="OrthoDB" id="9962008at2"/>
<protein>
    <submittedName>
        <fullName evidence="1">Uncharacterized protein</fullName>
    </submittedName>
</protein>
<comment type="caution">
    <text evidence="1">The sequence shown here is derived from an EMBL/GenBank/DDBJ whole genome shotgun (WGS) entry which is preliminary data.</text>
</comment>
<evidence type="ECO:0000313" key="2">
    <source>
        <dbReference type="Proteomes" id="UP000283479"/>
    </source>
</evidence>
<accession>A0A438AWA8</accession>
<reference evidence="1 2" key="1">
    <citation type="submission" date="2018-11" db="EMBL/GenBank/DDBJ databases">
        <title>Rhodococcus spongicola sp. nov. and Rhodococcus xishaensis sp. nov. from marine sponges.</title>
        <authorList>
            <person name="Li L."/>
            <person name="Lin H.W."/>
        </authorList>
    </citation>
    <scope>NUCLEOTIDE SEQUENCE [LARGE SCALE GENOMIC DNA]</scope>
    <source>
        <strain evidence="1 2">LHW51113</strain>
    </source>
</reference>
<proteinExistence type="predicted"/>
<sequence length="110" mass="12021">MSTLVQLVLAMLTGGAFSTIVHAVMNRRRSNAEAAQIIAEAAASLVGPLNERLGQHEQRIQVLEAENAHKTTLLDEAIGFIRDLLAWAGRLLPGERTPDIPDTLRDELQL</sequence>
<evidence type="ECO:0000313" key="1">
    <source>
        <dbReference type="EMBL" id="RVW02997.1"/>
    </source>
</evidence>
<dbReference type="RefSeq" id="WP_127953563.1">
    <property type="nucleotide sequence ID" value="NZ_RKLO01000003.1"/>
</dbReference>
<organism evidence="1 2">
    <name type="scientific">Rhodococcus xishaensis</name>
    <dbReference type="NCBI Taxonomy" id="2487364"/>
    <lineage>
        <taxon>Bacteria</taxon>
        <taxon>Bacillati</taxon>
        <taxon>Actinomycetota</taxon>
        <taxon>Actinomycetes</taxon>
        <taxon>Mycobacteriales</taxon>
        <taxon>Nocardiaceae</taxon>
        <taxon>Rhodococcus</taxon>
    </lineage>
</organism>
<dbReference type="Proteomes" id="UP000283479">
    <property type="component" value="Unassembled WGS sequence"/>
</dbReference>
<dbReference type="AlphaFoldDB" id="A0A438AWA8"/>
<dbReference type="EMBL" id="RKLO01000003">
    <property type="protein sequence ID" value="RVW02997.1"/>
    <property type="molecule type" value="Genomic_DNA"/>
</dbReference>
<name>A0A438AWA8_9NOCA</name>
<keyword evidence="2" id="KW-1185">Reference proteome</keyword>
<gene>
    <name evidence="1" type="ORF">EGT50_09815</name>
</gene>